<keyword evidence="2" id="KW-0732">Signal</keyword>
<accession>A0A0R0IMJ0</accession>
<name>A0A0R0IMJ0_SOYBN</name>
<organism evidence="3">
    <name type="scientific">Glycine max</name>
    <name type="common">Soybean</name>
    <name type="synonym">Glycine hispida</name>
    <dbReference type="NCBI Taxonomy" id="3847"/>
    <lineage>
        <taxon>Eukaryota</taxon>
        <taxon>Viridiplantae</taxon>
        <taxon>Streptophyta</taxon>
        <taxon>Embryophyta</taxon>
        <taxon>Tracheophyta</taxon>
        <taxon>Spermatophyta</taxon>
        <taxon>Magnoliopsida</taxon>
        <taxon>eudicotyledons</taxon>
        <taxon>Gunneridae</taxon>
        <taxon>Pentapetalae</taxon>
        <taxon>rosids</taxon>
        <taxon>fabids</taxon>
        <taxon>Fabales</taxon>
        <taxon>Fabaceae</taxon>
        <taxon>Papilionoideae</taxon>
        <taxon>50 kb inversion clade</taxon>
        <taxon>NPAAA clade</taxon>
        <taxon>indigoferoid/millettioid clade</taxon>
        <taxon>Phaseoleae</taxon>
        <taxon>Glycine</taxon>
        <taxon>Glycine subgen. Soja</taxon>
    </lineage>
</organism>
<feature type="compositionally biased region" description="Basic and acidic residues" evidence="1">
    <location>
        <begin position="38"/>
        <end position="57"/>
    </location>
</feature>
<reference evidence="3" key="3">
    <citation type="submission" date="2018-07" db="EMBL/GenBank/DDBJ databases">
        <title>WGS assembly of Glycine max.</title>
        <authorList>
            <person name="Schmutz J."/>
            <person name="Cannon S."/>
            <person name="Schlueter J."/>
            <person name="Ma J."/>
            <person name="Mitros T."/>
            <person name="Nelson W."/>
            <person name="Hyten D."/>
            <person name="Song Q."/>
            <person name="Thelen J."/>
            <person name="Cheng J."/>
            <person name="Xu D."/>
            <person name="Hellsten U."/>
            <person name="May G."/>
            <person name="Yu Y."/>
            <person name="Sakurai T."/>
            <person name="Umezawa T."/>
            <person name="Bhattacharyya M."/>
            <person name="Sandhu D."/>
            <person name="Valliyodan B."/>
            <person name="Lindquist E."/>
            <person name="Peto M."/>
            <person name="Grant D."/>
            <person name="Shu S."/>
            <person name="Goodstein D."/>
            <person name="Barry K."/>
            <person name="Futrell-Griggs M."/>
            <person name="Abernathy B."/>
            <person name="Du J."/>
            <person name="Tian Z."/>
            <person name="Zhu L."/>
            <person name="Gill N."/>
            <person name="Joshi T."/>
            <person name="Libault M."/>
            <person name="Sethuraman A."/>
            <person name="Zhang X."/>
            <person name="Shinozaki K."/>
            <person name="Nguyen H."/>
            <person name="Wing R."/>
            <person name="Cregan P."/>
            <person name="Specht J."/>
            <person name="Grimwood J."/>
            <person name="Rokhsar D."/>
            <person name="Stacey G."/>
            <person name="Shoemaker R."/>
            <person name="Jackson S."/>
        </authorList>
    </citation>
    <scope>NUCLEOTIDE SEQUENCE</scope>
    <source>
        <tissue evidence="3">Callus</tissue>
    </source>
</reference>
<feature type="chain" id="PRO_5014521874" evidence="2">
    <location>
        <begin position="27"/>
        <end position="65"/>
    </location>
</feature>
<protein>
    <submittedName>
        <fullName evidence="3 4">Uncharacterized protein</fullName>
    </submittedName>
</protein>
<reference evidence="3 4" key="1">
    <citation type="journal article" date="2010" name="Nature">
        <title>Genome sequence of the palaeopolyploid soybean.</title>
        <authorList>
            <person name="Schmutz J."/>
            <person name="Cannon S.B."/>
            <person name="Schlueter J."/>
            <person name="Ma J."/>
            <person name="Mitros T."/>
            <person name="Nelson W."/>
            <person name="Hyten D.L."/>
            <person name="Song Q."/>
            <person name="Thelen J.J."/>
            <person name="Cheng J."/>
            <person name="Xu D."/>
            <person name="Hellsten U."/>
            <person name="May G.D."/>
            <person name="Yu Y."/>
            <person name="Sakurai T."/>
            <person name="Umezawa T."/>
            <person name="Bhattacharyya M.K."/>
            <person name="Sandhu D."/>
            <person name="Valliyodan B."/>
            <person name="Lindquist E."/>
            <person name="Peto M."/>
            <person name="Grant D."/>
            <person name="Shu S."/>
            <person name="Goodstein D."/>
            <person name="Barry K."/>
            <person name="Futrell-Griggs M."/>
            <person name="Abernathy B."/>
            <person name="Du J."/>
            <person name="Tian Z."/>
            <person name="Zhu L."/>
            <person name="Gill N."/>
            <person name="Joshi T."/>
            <person name="Libault M."/>
            <person name="Sethuraman A."/>
            <person name="Zhang X.-C."/>
            <person name="Shinozaki K."/>
            <person name="Nguyen H.T."/>
            <person name="Wing R.A."/>
            <person name="Cregan P."/>
            <person name="Specht J."/>
            <person name="Grimwood J."/>
            <person name="Rokhsar D."/>
            <person name="Stacey G."/>
            <person name="Shoemaker R.C."/>
            <person name="Jackson S.A."/>
        </authorList>
    </citation>
    <scope>NUCLEOTIDE SEQUENCE [LARGE SCALE GENOMIC DNA]</scope>
    <source>
        <strain evidence="4">cv. Williams 82</strain>
        <tissue evidence="3">Callus</tissue>
    </source>
</reference>
<dbReference type="Proteomes" id="UP000008827">
    <property type="component" value="Chromosome 8"/>
</dbReference>
<feature type="signal peptide" evidence="2">
    <location>
        <begin position="1"/>
        <end position="26"/>
    </location>
</feature>
<evidence type="ECO:0000256" key="1">
    <source>
        <dbReference type="SAM" id="MobiDB-lite"/>
    </source>
</evidence>
<dbReference type="EMBL" id="CM000841">
    <property type="protein sequence ID" value="KRH41115.1"/>
    <property type="molecule type" value="Genomic_DNA"/>
</dbReference>
<proteinExistence type="predicted"/>
<dbReference type="InParanoid" id="A0A0R0IMJ0"/>
<evidence type="ECO:0000313" key="4">
    <source>
        <dbReference type="EnsemblPlants" id="KRH41115"/>
    </source>
</evidence>
<keyword evidence="5" id="KW-1185">Reference proteome</keyword>
<dbReference type="AlphaFoldDB" id="A0A0R0IMJ0"/>
<evidence type="ECO:0000256" key="2">
    <source>
        <dbReference type="SAM" id="SignalP"/>
    </source>
</evidence>
<evidence type="ECO:0000313" key="3">
    <source>
        <dbReference type="EMBL" id="KRH41115.1"/>
    </source>
</evidence>
<reference evidence="4" key="2">
    <citation type="submission" date="2018-02" db="UniProtKB">
        <authorList>
            <consortium name="EnsemblPlants"/>
        </authorList>
    </citation>
    <scope>IDENTIFICATION</scope>
    <source>
        <strain evidence="4">Williams 82</strain>
    </source>
</reference>
<gene>
    <name evidence="3" type="ORF">GLYMA_08G011000</name>
</gene>
<dbReference type="Gramene" id="KRH41115">
    <property type="protein sequence ID" value="KRH41115"/>
    <property type="gene ID" value="GLYMA_08G011000"/>
</dbReference>
<feature type="region of interest" description="Disordered" evidence="1">
    <location>
        <begin position="38"/>
        <end position="65"/>
    </location>
</feature>
<dbReference type="EnsemblPlants" id="KRH41115">
    <property type="protein sequence ID" value="KRH41115"/>
    <property type="gene ID" value="GLYMA_08G011000"/>
</dbReference>
<evidence type="ECO:0000313" key="5">
    <source>
        <dbReference type="Proteomes" id="UP000008827"/>
    </source>
</evidence>
<sequence length="65" mass="7779">MGPFHPFMYDLSECLFLLLLCSCLTTIKHDLRRMETEKFNHQRQTDMKDGEKEKKESGLLQFKLK</sequence>